<evidence type="ECO:0000313" key="1">
    <source>
        <dbReference type="EMBL" id="MFH6602026.1"/>
    </source>
</evidence>
<keyword evidence="2" id="KW-1185">Reference proteome</keyword>
<reference evidence="1" key="1">
    <citation type="submission" date="2024-09" db="EMBL/GenBank/DDBJ databases">
        <authorList>
            <person name="Liu J."/>
        </authorList>
    </citation>
    <scope>NUCLEOTIDE SEQUENCE</scope>
    <source>
        <strain evidence="1">NBU2967</strain>
    </source>
</reference>
<gene>
    <name evidence="1" type="ORF">ACEZ3G_00945</name>
</gene>
<protein>
    <submittedName>
        <fullName evidence="1">Sigma-54-dependent transcriptional regulator</fullName>
    </submittedName>
</protein>
<comment type="caution">
    <text evidence="1">The sequence shown here is derived from an EMBL/GenBank/DDBJ whole genome shotgun (WGS) entry which is preliminary data.</text>
</comment>
<accession>A0ACC7LFV6</accession>
<evidence type="ECO:0000313" key="2">
    <source>
        <dbReference type="Proteomes" id="UP001595191"/>
    </source>
</evidence>
<proteinExistence type="predicted"/>
<dbReference type="EMBL" id="JBHFPV010000001">
    <property type="protein sequence ID" value="MFH6602026.1"/>
    <property type="molecule type" value="Genomic_DNA"/>
</dbReference>
<name>A0ACC7LFV6_9FLAO</name>
<sequence length="387" mass="43180">MPKILVIEDESAIRRVLLKILSEESDTYEVEEAEDGLKGLEAVKNNDYDLVLCDIKMPKMDGVEVLEACRKIKPEVPFIMISGHGDLDTAVNTMRLGAFDYISKPPDLNRLLTTVRNALDRKELIVENKILKKKVGKNYEMVGDSKAIANIKEMIEKVAPTDARVLITGSNGTGKELVAHWIHQKSQRNKAPFIEVNCAAIPSELIESELFGHVKGAFTSAVRDRAGKFEAANKGTIFLDEIGDMSLSAQAKVLRALQENKISRVGTDKDIKVDVRVVAATNKNLQQEIKDGKFREDLYHRLAVILIKVPALNDRRDDIPMLIDHFAQKIASEQGIAPKVFSDKAIDLLKSNDWTGNVRELRNVVERLIILGGKEVSEEDVKLFASK</sequence>
<organism evidence="1 2">
    <name type="scientific">Meishania litoralis</name>
    <dbReference type="NCBI Taxonomy" id="3434685"/>
    <lineage>
        <taxon>Bacteria</taxon>
        <taxon>Pseudomonadati</taxon>
        <taxon>Bacteroidota</taxon>
        <taxon>Flavobacteriia</taxon>
        <taxon>Flavobacteriales</taxon>
        <taxon>Flavobacteriaceae</taxon>
        <taxon>Meishania</taxon>
    </lineage>
</organism>
<dbReference type="Proteomes" id="UP001595191">
    <property type="component" value="Unassembled WGS sequence"/>
</dbReference>